<keyword evidence="3" id="KW-0010">Activator</keyword>
<evidence type="ECO:0000313" key="7">
    <source>
        <dbReference type="Proteomes" id="UP000253779"/>
    </source>
</evidence>
<dbReference type="SUPFAM" id="SSF46955">
    <property type="entry name" value="Putative DNA-binding domain"/>
    <property type="match status" value="1"/>
</dbReference>
<dbReference type="PANTHER" id="PTHR30204:SF90">
    <property type="entry name" value="HTH-TYPE TRANSCRIPTIONAL ACTIVATOR MTA"/>
    <property type="match status" value="1"/>
</dbReference>
<organism evidence="6 7">
    <name type="scientific">Streptomyces cavourensis</name>
    <dbReference type="NCBI Taxonomy" id="67258"/>
    <lineage>
        <taxon>Bacteria</taxon>
        <taxon>Bacillati</taxon>
        <taxon>Actinomycetota</taxon>
        <taxon>Actinomycetes</taxon>
        <taxon>Kitasatosporales</taxon>
        <taxon>Streptomycetaceae</taxon>
        <taxon>Streptomyces</taxon>
    </lineage>
</organism>
<dbReference type="Gene3D" id="1.10.490.50">
    <property type="entry name" value="Antibiotic binding domain of TipA-like multidrug resistance regulators"/>
    <property type="match status" value="1"/>
</dbReference>
<dbReference type="EMBL" id="CP030930">
    <property type="protein sequence ID" value="AXI72917.1"/>
    <property type="molecule type" value="Genomic_DNA"/>
</dbReference>
<dbReference type="InterPro" id="IPR012925">
    <property type="entry name" value="TipAS_dom"/>
</dbReference>
<keyword evidence="1" id="KW-0805">Transcription regulation</keyword>
<dbReference type="SMART" id="SM00422">
    <property type="entry name" value="HTH_MERR"/>
    <property type="match status" value="1"/>
</dbReference>
<dbReference type="Pfam" id="PF13411">
    <property type="entry name" value="MerR_1"/>
    <property type="match status" value="1"/>
</dbReference>
<name>A0AAD0Q6A3_9ACTN</name>
<dbReference type="PROSITE" id="PS50937">
    <property type="entry name" value="HTH_MERR_2"/>
    <property type="match status" value="1"/>
</dbReference>
<proteinExistence type="predicted"/>
<accession>A0AAD0Q6A3</accession>
<evidence type="ECO:0000256" key="1">
    <source>
        <dbReference type="ARBA" id="ARBA00023015"/>
    </source>
</evidence>
<dbReference type="InterPro" id="IPR009061">
    <property type="entry name" value="DNA-bd_dom_put_sf"/>
</dbReference>
<evidence type="ECO:0000313" key="6">
    <source>
        <dbReference type="EMBL" id="AXI72917.1"/>
    </source>
</evidence>
<evidence type="ECO:0000256" key="2">
    <source>
        <dbReference type="ARBA" id="ARBA00023125"/>
    </source>
</evidence>
<dbReference type="InterPro" id="IPR036244">
    <property type="entry name" value="TipA-like_antibiotic-bd"/>
</dbReference>
<evidence type="ECO:0000259" key="5">
    <source>
        <dbReference type="PROSITE" id="PS50937"/>
    </source>
</evidence>
<gene>
    <name evidence="6" type="ORF">DTW94_17855</name>
</gene>
<dbReference type="InterPro" id="IPR000551">
    <property type="entry name" value="MerR-type_HTH_dom"/>
</dbReference>
<dbReference type="Pfam" id="PF07739">
    <property type="entry name" value="TipAS"/>
    <property type="match status" value="1"/>
</dbReference>
<dbReference type="GO" id="GO:0003677">
    <property type="term" value="F:DNA binding"/>
    <property type="evidence" value="ECO:0007669"/>
    <property type="project" value="UniProtKB-KW"/>
</dbReference>
<evidence type="ECO:0000256" key="3">
    <source>
        <dbReference type="ARBA" id="ARBA00023159"/>
    </source>
</evidence>
<dbReference type="RefSeq" id="WP_114932113.1">
    <property type="nucleotide sequence ID" value="NZ_CP030930.1"/>
</dbReference>
<keyword evidence="4" id="KW-0804">Transcription</keyword>
<dbReference type="SUPFAM" id="SSF89082">
    <property type="entry name" value="Antibiotic binding domain of TipA-like multidrug resistance regulators"/>
    <property type="match status" value="1"/>
</dbReference>
<dbReference type="AlphaFoldDB" id="A0AAD0Q6A3"/>
<dbReference type="PANTHER" id="PTHR30204">
    <property type="entry name" value="REDOX-CYCLING DRUG-SENSING TRANSCRIPTIONAL ACTIVATOR SOXR"/>
    <property type="match status" value="1"/>
</dbReference>
<feature type="domain" description="HTH merR-type" evidence="5">
    <location>
        <begin position="1"/>
        <end position="71"/>
    </location>
</feature>
<sequence length="252" mass="28551">MEWSIQEVARKAGTTSRTLRHYGDLGLLVPSRVGSNGYRYYDQDALVRLQRILLLRELGLSLPAIKDVLEGQRDTGAALRAHLRLLELEQARIGRQIASVRTTLHRTEEGRELMAEEVFDGFDHTAHEREVTERWGRAAYEEGDRWWRSLGEEGRRAFLDEHEAIARDWGRVREAGAGPGSEQAQELARRHCVWLASSGGTGPRITRSYVIGLGELYVADPRFGKNYDRYGDGTAAFVRDALTIHAEHRLSD</sequence>
<dbReference type="PRINTS" id="PR00040">
    <property type="entry name" value="HTHMERR"/>
</dbReference>
<dbReference type="GO" id="GO:0003700">
    <property type="term" value="F:DNA-binding transcription factor activity"/>
    <property type="evidence" value="ECO:0007669"/>
    <property type="project" value="InterPro"/>
</dbReference>
<keyword evidence="2" id="KW-0238">DNA-binding</keyword>
<reference evidence="6 7" key="1">
    <citation type="submission" date="2018-07" db="EMBL/GenBank/DDBJ databases">
        <title>Complete genome sequence of soil actinomycete Streptomyces cavourensis tj430.</title>
        <authorList>
            <person name="Wang P."/>
            <person name="Huang Y."/>
        </authorList>
    </citation>
    <scope>NUCLEOTIDE SEQUENCE [LARGE SCALE GENOMIC DNA]</scope>
    <source>
        <strain evidence="6 7">TJ430</strain>
    </source>
</reference>
<dbReference type="Proteomes" id="UP000253779">
    <property type="component" value="Chromosome"/>
</dbReference>
<evidence type="ECO:0000256" key="4">
    <source>
        <dbReference type="ARBA" id="ARBA00023163"/>
    </source>
</evidence>
<dbReference type="Gene3D" id="1.10.1660.10">
    <property type="match status" value="1"/>
</dbReference>
<dbReference type="CDD" id="cd01106">
    <property type="entry name" value="HTH_TipAL-Mta"/>
    <property type="match status" value="1"/>
</dbReference>
<protein>
    <submittedName>
        <fullName evidence="6">MerR family transcriptional regulator</fullName>
    </submittedName>
</protein>
<dbReference type="InterPro" id="IPR047057">
    <property type="entry name" value="MerR_fam"/>
</dbReference>